<accession>A0AAE5QV22</accession>
<protein>
    <submittedName>
        <fullName evidence="1">Uncharacterized protein</fullName>
    </submittedName>
</protein>
<dbReference type="EMBL" id="PEJG01000184">
    <property type="protein sequence ID" value="PIH08873.1"/>
    <property type="molecule type" value="Genomic_DNA"/>
</dbReference>
<dbReference type="Gene3D" id="1.20.1250.30">
    <property type="match status" value="1"/>
</dbReference>
<comment type="caution">
    <text evidence="1">The sequence shown here is derived from an EMBL/GenBank/DDBJ whole genome shotgun (WGS) entry which is preliminary data.</text>
</comment>
<dbReference type="AlphaFoldDB" id="A0AAE5QV22"/>
<gene>
    <name evidence="1" type="ORF">CTJ08_14150</name>
</gene>
<name>A0AAE5QV22_STAEP</name>
<reference evidence="1 2" key="1">
    <citation type="submission" date="2017-10" db="EMBL/GenBank/DDBJ databases">
        <title>genome sequences of Staph epi in chlorhexidine trial.</title>
        <authorList>
            <person name="Greninger A.L."/>
            <person name="Addetia A."/>
            <person name="Qin X."/>
            <person name="Zerr D."/>
        </authorList>
    </citation>
    <scope>NUCLEOTIDE SEQUENCE [LARGE SCALE GENOMIC DNA]</scope>
    <source>
        <strain evidence="1 2">SCH-17</strain>
    </source>
</reference>
<feature type="non-terminal residue" evidence="1">
    <location>
        <position position="1"/>
    </location>
</feature>
<dbReference type="Proteomes" id="UP000228502">
    <property type="component" value="Unassembled WGS sequence"/>
</dbReference>
<sequence length="76" mass="8714">SDLPYDYDRPGSNRKPIHLLKSNGGITEISNQSLVINSITGINREDHKLYYPKEMILKIKDYQIKGSIINLLNELN</sequence>
<evidence type="ECO:0000313" key="2">
    <source>
        <dbReference type="Proteomes" id="UP000228502"/>
    </source>
</evidence>
<organism evidence="1 2">
    <name type="scientific">Staphylococcus epidermidis</name>
    <dbReference type="NCBI Taxonomy" id="1282"/>
    <lineage>
        <taxon>Bacteria</taxon>
        <taxon>Bacillati</taxon>
        <taxon>Bacillota</taxon>
        <taxon>Bacilli</taxon>
        <taxon>Bacillales</taxon>
        <taxon>Staphylococcaceae</taxon>
        <taxon>Staphylococcus</taxon>
    </lineage>
</organism>
<evidence type="ECO:0000313" key="1">
    <source>
        <dbReference type="EMBL" id="PIH08873.1"/>
    </source>
</evidence>
<proteinExistence type="predicted"/>